<dbReference type="InterPro" id="IPR036095">
    <property type="entry name" value="PTS_EIIB-like_sf"/>
</dbReference>
<dbReference type="InterPro" id="IPR036390">
    <property type="entry name" value="WH_DNA-bd_sf"/>
</dbReference>
<dbReference type="EMBL" id="NGJT01000008">
    <property type="protein sequence ID" value="RST94408.1"/>
    <property type="molecule type" value="Genomic_DNA"/>
</dbReference>
<feature type="domain" description="PTS EIIA type-2" evidence="6">
    <location>
        <begin position="467"/>
        <end position="613"/>
    </location>
</feature>
<dbReference type="GO" id="GO:0009401">
    <property type="term" value="P:phosphoenolpyruvate-dependent sugar phosphotransferase system"/>
    <property type="evidence" value="ECO:0007669"/>
    <property type="project" value="InterPro"/>
</dbReference>
<keyword evidence="2" id="KW-0677">Repeat</keyword>
<dbReference type="SUPFAM" id="SSF46785">
    <property type="entry name" value="Winged helix' DNA-binding domain"/>
    <property type="match status" value="1"/>
</dbReference>
<dbReference type="InterPro" id="IPR050661">
    <property type="entry name" value="BglG_antiterminators"/>
</dbReference>
<dbReference type="Gene3D" id="1.10.1790.10">
    <property type="entry name" value="PRD domain"/>
    <property type="match status" value="1"/>
</dbReference>
<evidence type="ECO:0000256" key="2">
    <source>
        <dbReference type="ARBA" id="ARBA00022737"/>
    </source>
</evidence>
<evidence type="ECO:0000259" key="6">
    <source>
        <dbReference type="PROSITE" id="PS51094"/>
    </source>
</evidence>
<dbReference type="GO" id="GO:0008982">
    <property type="term" value="F:protein-N(PI)-phosphohistidine-sugar phosphotransferase activity"/>
    <property type="evidence" value="ECO:0007669"/>
    <property type="project" value="InterPro"/>
</dbReference>
<protein>
    <submittedName>
        <fullName evidence="9">Uncharacterized protein</fullName>
    </submittedName>
</protein>
<dbReference type="InterPro" id="IPR007737">
    <property type="entry name" value="Mga_HTH"/>
</dbReference>
<dbReference type="InterPro" id="IPR016152">
    <property type="entry name" value="PTrfase/Anion_transptr"/>
</dbReference>
<keyword evidence="5" id="KW-0804">Transcription</keyword>
<dbReference type="Gene3D" id="3.40.930.10">
    <property type="entry name" value="Mannitol-specific EII, Chain A"/>
    <property type="match status" value="1"/>
</dbReference>
<evidence type="ECO:0000259" key="8">
    <source>
        <dbReference type="PROSITE" id="PS51372"/>
    </source>
</evidence>
<evidence type="ECO:0000256" key="3">
    <source>
        <dbReference type="ARBA" id="ARBA00023015"/>
    </source>
</evidence>
<dbReference type="RefSeq" id="WP_125957399.1">
    <property type="nucleotide sequence ID" value="NZ_JAQEJV010000009.1"/>
</dbReference>
<dbReference type="Gene3D" id="3.40.50.2300">
    <property type="match status" value="1"/>
</dbReference>
<dbReference type="Pfam" id="PF05043">
    <property type="entry name" value="Mga"/>
    <property type="match status" value="1"/>
</dbReference>
<dbReference type="PROSITE" id="PS51099">
    <property type="entry name" value="PTS_EIIB_TYPE_2"/>
    <property type="match status" value="1"/>
</dbReference>
<proteinExistence type="predicted"/>
<dbReference type="SUPFAM" id="SSF63520">
    <property type="entry name" value="PTS-regulatory domain, PRD"/>
    <property type="match status" value="1"/>
</dbReference>
<dbReference type="OrthoDB" id="95158at2"/>
<dbReference type="Gene3D" id="1.10.10.10">
    <property type="entry name" value="Winged helix-like DNA-binding domain superfamily/Winged helix DNA-binding domain"/>
    <property type="match status" value="1"/>
</dbReference>
<comment type="caution">
    <text evidence="9">The sequence shown here is derived from an EMBL/GenBank/DDBJ whole genome shotgun (WGS) entry which is preliminary data.</text>
</comment>
<dbReference type="PANTHER" id="PTHR30185">
    <property type="entry name" value="CRYPTIC BETA-GLUCOSIDE BGL OPERON ANTITERMINATOR"/>
    <property type="match status" value="1"/>
</dbReference>
<dbReference type="SUPFAM" id="SSF52794">
    <property type="entry name" value="PTS system IIB component-like"/>
    <property type="match status" value="1"/>
</dbReference>
<evidence type="ECO:0000259" key="7">
    <source>
        <dbReference type="PROSITE" id="PS51099"/>
    </source>
</evidence>
<keyword evidence="3" id="KW-0805">Transcription regulation</keyword>
<dbReference type="InterPro" id="IPR036388">
    <property type="entry name" value="WH-like_DNA-bd_sf"/>
</dbReference>
<organism evidence="9 10">
    <name type="scientific">Vagococcus bubulae</name>
    <dbReference type="NCBI Taxonomy" id="1977868"/>
    <lineage>
        <taxon>Bacteria</taxon>
        <taxon>Bacillati</taxon>
        <taxon>Bacillota</taxon>
        <taxon>Bacilli</taxon>
        <taxon>Lactobacillales</taxon>
        <taxon>Enterococcaceae</taxon>
        <taxon>Vagococcus</taxon>
    </lineage>
</organism>
<evidence type="ECO:0000313" key="10">
    <source>
        <dbReference type="Proteomes" id="UP000288490"/>
    </source>
</evidence>
<dbReference type="InterPro" id="IPR002178">
    <property type="entry name" value="PTS_EIIA_type-2_dom"/>
</dbReference>
<dbReference type="Proteomes" id="UP000288490">
    <property type="component" value="Unassembled WGS sequence"/>
</dbReference>
<evidence type="ECO:0000256" key="4">
    <source>
        <dbReference type="ARBA" id="ARBA00023159"/>
    </source>
</evidence>
<evidence type="ECO:0000256" key="5">
    <source>
        <dbReference type="ARBA" id="ARBA00023163"/>
    </source>
</evidence>
<keyword evidence="4" id="KW-0010">Activator</keyword>
<dbReference type="PROSITE" id="PS51094">
    <property type="entry name" value="PTS_EIIA_TYPE_2"/>
    <property type="match status" value="1"/>
</dbReference>
<dbReference type="CDD" id="cd05568">
    <property type="entry name" value="PTS_IIB_bgl_like"/>
    <property type="match status" value="1"/>
</dbReference>
<evidence type="ECO:0000256" key="1">
    <source>
        <dbReference type="ARBA" id="ARBA00022679"/>
    </source>
</evidence>
<dbReference type="AlphaFoldDB" id="A0A429ZL58"/>
<name>A0A429ZL58_9ENTE</name>
<feature type="domain" description="PRD" evidence="8">
    <location>
        <begin position="272"/>
        <end position="378"/>
    </location>
</feature>
<reference evidence="9 10" key="1">
    <citation type="submission" date="2017-05" db="EMBL/GenBank/DDBJ databases">
        <title>Vagococcus spp. assemblies.</title>
        <authorList>
            <person name="Gulvik C.A."/>
        </authorList>
    </citation>
    <scope>NUCLEOTIDE SEQUENCE [LARGE SCALE GENOMIC DNA]</scope>
    <source>
        <strain evidence="9 10">SS1994</strain>
    </source>
</reference>
<dbReference type="GO" id="GO:0006355">
    <property type="term" value="P:regulation of DNA-templated transcription"/>
    <property type="evidence" value="ECO:0007669"/>
    <property type="project" value="InterPro"/>
</dbReference>
<sequence length="615" mass="72962">MAQIDTWYDILNVLVSYEKIKETELRDIVRVSLPTLKKELTLLKGQLESVLKINKINDYYLLEIIDYTAFESIMNGELKQETDFNSVKKRVAYILKRLIDTNDYLLIDDLAQELETSRGTVTRDLKEIKKVIEKFGVSISGTPNKGLKIEGNEFDIRLLYLHHVYDYYPSNYFIPNISSYMTTYSLENNIPTNSVNTWKKVLEITLMRIHQQHQLNKPIPHYTNYQWHDESFDQLIYQIESLYEMTLSQYDIDFISFPLNISNTGAVEKVYMNEPFIREIFDQMMQHVSNLMSVEFDEEELYTEMRFHLLYLLNRLIFRIDNYDYFYGELEKKYPFAYEVAKVAMEKIEEIIGRQSSEAEISYLAVYFELMMKKNRPQDKKIAIVCNTGKGTANLMKQQINQVLGSHIKLETYTEIEYQEIDLSNYFAVFTTIPLKNIDDKIPLIRITNLFNDEWLHSEWRRVNKMNQLQFEHVDFSFTHMKKASTYHKQLSQMIEVLRDKKQVDAQFEERIIERENKQTTVFGNGIAFPHALNKGNNRIVFHLGVLGNKCSSDEEIRFIFMVGIPQEMTKKVEAELLQLYDNMLRITSDKEKSKELYELNSSEEFYDWLWKEVV</sequence>
<dbReference type="PANTHER" id="PTHR30185:SF18">
    <property type="entry name" value="TRANSCRIPTIONAL REGULATOR MTLR"/>
    <property type="match status" value="1"/>
</dbReference>
<keyword evidence="1" id="KW-0808">Transferase</keyword>
<evidence type="ECO:0000313" key="9">
    <source>
        <dbReference type="EMBL" id="RST94408.1"/>
    </source>
</evidence>
<dbReference type="Pfam" id="PF00359">
    <property type="entry name" value="PTS_EIIA_2"/>
    <property type="match status" value="1"/>
</dbReference>
<keyword evidence="10" id="KW-1185">Reference proteome</keyword>
<dbReference type="InterPro" id="IPR036634">
    <property type="entry name" value="PRD_sf"/>
</dbReference>
<gene>
    <name evidence="9" type="ORF">CBF36_05745</name>
</gene>
<dbReference type="InterPro" id="IPR011608">
    <property type="entry name" value="PRD"/>
</dbReference>
<dbReference type="Pfam" id="PF00874">
    <property type="entry name" value="PRD"/>
    <property type="match status" value="1"/>
</dbReference>
<dbReference type="InterPro" id="IPR013011">
    <property type="entry name" value="PTS_EIIB_2"/>
</dbReference>
<accession>A0A429ZL58</accession>
<feature type="domain" description="PTS EIIB type-2" evidence="7">
    <location>
        <begin position="380"/>
        <end position="468"/>
    </location>
</feature>
<dbReference type="PROSITE" id="PS51372">
    <property type="entry name" value="PRD_2"/>
    <property type="match status" value="1"/>
</dbReference>
<dbReference type="SUPFAM" id="SSF55804">
    <property type="entry name" value="Phoshotransferase/anion transport protein"/>
    <property type="match status" value="1"/>
</dbReference>